<dbReference type="PANTHER" id="PTHR45630">
    <property type="entry name" value="CATION-TRANSPORTING ATPASE-RELATED"/>
    <property type="match status" value="1"/>
</dbReference>
<evidence type="ECO:0000256" key="16">
    <source>
        <dbReference type="ARBA" id="ARBA00023136"/>
    </source>
</evidence>
<accession>A0A9P0H1E2</accession>
<feature type="transmembrane region" description="Helical" evidence="17">
    <location>
        <begin position="216"/>
        <end position="235"/>
    </location>
</feature>
<keyword evidence="16 17" id="KW-0472">Membrane</keyword>
<evidence type="ECO:0000256" key="6">
    <source>
        <dbReference type="ARBA" id="ARBA00022553"/>
    </source>
</evidence>
<dbReference type="InterPro" id="IPR023299">
    <property type="entry name" value="ATPase_P-typ_cyto_dom_N"/>
</dbReference>
<dbReference type="Gene3D" id="3.60.20.10">
    <property type="entry name" value="Glutamine Phosphoribosylpyrophosphate, subunit 1, domain 1"/>
    <property type="match status" value="1"/>
</dbReference>
<dbReference type="Gene3D" id="3.40.1110.10">
    <property type="entry name" value="Calcium-transporting ATPase, cytoplasmic domain N"/>
    <property type="match status" value="1"/>
</dbReference>
<dbReference type="GO" id="GO:0005524">
    <property type="term" value="F:ATP binding"/>
    <property type="evidence" value="ECO:0007669"/>
    <property type="project" value="UniProtKB-KW"/>
</dbReference>
<feature type="transmembrane region" description="Helical" evidence="17">
    <location>
        <begin position="56"/>
        <end position="76"/>
    </location>
</feature>
<dbReference type="FunFam" id="2.70.150.10:FF:000015">
    <property type="entry name" value="Cation-transporting ATPase"/>
    <property type="match status" value="1"/>
</dbReference>
<keyword evidence="21" id="KW-1185">Reference proteome</keyword>
<evidence type="ECO:0000256" key="17">
    <source>
        <dbReference type="SAM" id="Phobius"/>
    </source>
</evidence>
<dbReference type="InterPro" id="IPR001353">
    <property type="entry name" value="Proteasome_sua/b"/>
</dbReference>
<keyword evidence="14" id="KW-1278">Translocase</keyword>
<evidence type="ECO:0000256" key="9">
    <source>
        <dbReference type="ARBA" id="ARBA00022741"/>
    </source>
</evidence>
<dbReference type="Pfam" id="PF23143">
    <property type="entry name" value="2TM_P5A-ATPase"/>
    <property type="match status" value="1"/>
</dbReference>
<dbReference type="AlphaFoldDB" id="A0A9P0H1E2"/>
<evidence type="ECO:0000256" key="15">
    <source>
        <dbReference type="ARBA" id="ARBA00022989"/>
    </source>
</evidence>
<dbReference type="FunFam" id="3.40.50.1000:FF:000056">
    <property type="entry name" value="Cation-transporting ATPase"/>
    <property type="match status" value="1"/>
</dbReference>
<evidence type="ECO:0000313" key="21">
    <source>
        <dbReference type="Proteomes" id="UP001152798"/>
    </source>
</evidence>
<evidence type="ECO:0000256" key="12">
    <source>
        <dbReference type="ARBA" id="ARBA00022842"/>
    </source>
</evidence>
<keyword evidence="4" id="KW-0813">Transport</keyword>
<evidence type="ECO:0000256" key="1">
    <source>
        <dbReference type="ARBA" id="ARBA00004123"/>
    </source>
</evidence>
<dbReference type="SUPFAM" id="SSF56235">
    <property type="entry name" value="N-terminal nucleophile aminohydrolases (Ntn hydrolases)"/>
    <property type="match status" value="1"/>
</dbReference>
<dbReference type="SUPFAM" id="SSF81665">
    <property type="entry name" value="Calcium ATPase, transmembrane domain M"/>
    <property type="match status" value="1"/>
</dbReference>
<keyword evidence="11" id="KW-0067">ATP-binding</keyword>
<dbReference type="SUPFAM" id="SSF56784">
    <property type="entry name" value="HAD-like"/>
    <property type="match status" value="1"/>
</dbReference>
<gene>
    <name evidence="20" type="ORF">NEZAVI_LOCUS261</name>
</gene>
<dbReference type="GO" id="GO:0005839">
    <property type="term" value="C:proteasome core complex"/>
    <property type="evidence" value="ECO:0007669"/>
    <property type="project" value="InterPro"/>
</dbReference>
<dbReference type="GO" id="GO:0010498">
    <property type="term" value="P:proteasomal protein catabolic process"/>
    <property type="evidence" value="ECO:0007669"/>
    <property type="project" value="InterPro"/>
</dbReference>
<feature type="domain" description="P-type ATPase A" evidence="18">
    <location>
        <begin position="252"/>
        <end position="380"/>
    </location>
</feature>
<organism evidence="20 21">
    <name type="scientific">Nezara viridula</name>
    <name type="common">Southern green stink bug</name>
    <name type="synonym">Cimex viridulus</name>
    <dbReference type="NCBI Taxonomy" id="85310"/>
    <lineage>
        <taxon>Eukaryota</taxon>
        <taxon>Metazoa</taxon>
        <taxon>Ecdysozoa</taxon>
        <taxon>Arthropoda</taxon>
        <taxon>Hexapoda</taxon>
        <taxon>Insecta</taxon>
        <taxon>Pterygota</taxon>
        <taxon>Neoptera</taxon>
        <taxon>Paraneoptera</taxon>
        <taxon>Hemiptera</taxon>
        <taxon>Heteroptera</taxon>
        <taxon>Panheteroptera</taxon>
        <taxon>Pentatomomorpha</taxon>
        <taxon>Pentatomoidea</taxon>
        <taxon>Pentatomidae</taxon>
        <taxon>Pentatominae</taxon>
        <taxon>Nezara</taxon>
    </lineage>
</organism>
<dbReference type="InterPro" id="IPR029055">
    <property type="entry name" value="Ntn_hydrolases_N"/>
</dbReference>
<feature type="transmembrane region" description="Helical" evidence="17">
    <location>
        <begin position="21"/>
        <end position="44"/>
    </location>
</feature>
<dbReference type="OrthoDB" id="48943at2759"/>
<evidence type="ECO:0000256" key="5">
    <source>
        <dbReference type="ARBA" id="ARBA00022490"/>
    </source>
</evidence>
<dbReference type="InterPro" id="IPR006544">
    <property type="entry name" value="P-type_TPase_V"/>
</dbReference>
<dbReference type="EMBL" id="OV725077">
    <property type="protein sequence ID" value="CAH1388697.1"/>
    <property type="molecule type" value="Genomic_DNA"/>
</dbReference>
<keyword evidence="15 17" id="KW-1133">Transmembrane helix</keyword>
<protein>
    <recommendedName>
        <fullName evidence="22">Cation-transporting ATPase</fullName>
    </recommendedName>
</protein>
<dbReference type="Gene3D" id="3.40.50.1000">
    <property type="entry name" value="HAD superfamily/HAD-like"/>
    <property type="match status" value="1"/>
</dbReference>
<dbReference type="InterPro" id="IPR057255">
    <property type="entry name" value="2TM_P5A-ATPase"/>
</dbReference>
<evidence type="ECO:0000256" key="2">
    <source>
        <dbReference type="ARBA" id="ARBA00004477"/>
    </source>
</evidence>
<dbReference type="InterPro" id="IPR059000">
    <property type="entry name" value="ATPase_P-type_domA"/>
</dbReference>
<dbReference type="InterPro" id="IPR023214">
    <property type="entry name" value="HAD_sf"/>
</dbReference>
<evidence type="ECO:0000256" key="4">
    <source>
        <dbReference type="ARBA" id="ARBA00022448"/>
    </source>
</evidence>
<dbReference type="InterPro" id="IPR023298">
    <property type="entry name" value="ATPase_P-typ_TM_dom_sf"/>
</dbReference>
<dbReference type="CDD" id="cd03758">
    <property type="entry name" value="proteasome_beta_type_2"/>
    <property type="match status" value="1"/>
</dbReference>
<dbReference type="Pfam" id="PF00122">
    <property type="entry name" value="E1-E2_ATPase"/>
    <property type="match status" value="1"/>
</dbReference>
<dbReference type="Pfam" id="PF00227">
    <property type="entry name" value="Proteasome"/>
    <property type="match status" value="1"/>
</dbReference>
<keyword evidence="10" id="KW-0256">Endoplasmic reticulum</keyword>
<dbReference type="InterPro" id="IPR008250">
    <property type="entry name" value="ATPase_P-typ_transduc_dom_A_sf"/>
</dbReference>
<dbReference type="Gene3D" id="2.70.150.10">
    <property type="entry name" value="Calcium-transporting ATPase, cytoplasmic transduction domain A"/>
    <property type="match status" value="1"/>
</dbReference>
<dbReference type="GO" id="GO:0006874">
    <property type="term" value="P:intracellular calcium ion homeostasis"/>
    <property type="evidence" value="ECO:0007669"/>
    <property type="project" value="TreeGrafter"/>
</dbReference>
<dbReference type="PRINTS" id="PR00119">
    <property type="entry name" value="CATATPASE"/>
</dbReference>
<evidence type="ECO:0000259" key="19">
    <source>
        <dbReference type="Pfam" id="PF23143"/>
    </source>
</evidence>
<evidence type="ECO:0000313" key="20">
    <source>
        <dbReference type="EMBL" id="CAH1388697.1"/>
    </source>
</evidence>
<dbReference type="InterPro" id="IPR036412">
    <property type="entry name" value="HAD-like_sf"/>
</dbReference>
<dbReference type="GO" id="GO:0005634">
    <property type="term" value="C:nucleus"/>
    <property type="evidence" value="ECO:0007669"/>
    <property type="project" value="UniProtKB-SubCell"/>
</dbReference>
<feature type="transmembrane region" description="Helical" evidence="17">
    <location>
        <begin position="397"/>
        <end position="416"/>
    </location>
</feature>
<comment type="similarity">
    <text evidence="3">Belongs to the cation transport ATPase (P-type) (TC 3.A.3) family. Type V subfamily.</text>
</comment>
<evidence type="ECO:0000256" key="10">
    <source>
        <dbReference type="ARBA" id="ARBA00022824"/>
    </source>
</evidence>
<evidence type="ECO:0000256" key="7">
    <source>
        <dbReference type="ARBA" id="ARBA00022692"/>
    </source>
</evidence>
<dbReference type="InterPro" id="IPR035206">
    <property type="entry name" value="Proteasome_beta2"/>
</dbReference>
<sequence length="1193" mass="134470">MVPARIDELVQSVTLYKLRPVILQGTIWPFIIPYFAVWYCWFFIYDSEEFTEAGFVGTAVIAVAQILSCLCCYWSVHVQSFLTCKKVKFPDHAELVKVVPTEHNGSSELVSLHHARDENGRYAGWFMFQKTKYVWDEERRQFRGLEFPISQRLSHYLQWKGYSDEANLTNAESNYGKNMLDMVVPEFKELFIERATAPFFVFQVFCVALWCLDKYWYYSIFTLVMLVLFECTLVQQQLRNMAEIRKMGNKPYTIQVYRNRRWRGIMSDELIPGDIVSITRSESNLVPCDILLLRGPCIVDESMLTGESVPQMKEPIESLDPNIELEIEGPSKLHILFGGTKVVQHTPPSKTSSGLRAQDNGCVGYVLRTGFNTSQGKLLRTILFGVKRVTANNLETFGFILFLLIFAVAAAAYVWVKGSEDPNRNKYRLFLECTLILTSVIPPELPIEFKQPETITSLSDIPQETMHVLASCHSLAQLEDGIVGDPLEKATLSAVDWSLTKGDAVIPKRYKSPGLKIFTRHHFSSSLKRMSVIAGYTQPGASETTYIAAVKGAPETLKPMFVDAPENYDNIYLSLSRRGARVLSLGWRQLGHLSHQQLRELTRDDVESGLSFAGFLIITCPLKTDSKSVIKEIISSSHFVMMITGDNPLTACHVAKELKFVSKPGGVLILKENNGSWHWEDIEQRTEISLSKGISIIESYDLCITGEALTYLQESNERLLMDLLPHTAVFARVAPKQKEFVIVSLKALGFTTLMCGDGTNDVGALKHADCVAILANAPEPKFDRKKIEKEKEKVRSLTEKLAMPQRGSNEQRANSVNSTQEKIQRMLREIEESEQAPIVKLGDASIAAPFTSKRSSIQCICHVIKQGRCTLVTTLQMFKILALNALILAYSQSVLYIDGIKFSDMQATVQGLLLAACFLFISRSKPLKVLSKQRPLPNIFNVYTILTVLLQFVVHFICLVYLVQQANLRSPVKENSAVLGCISSKNVSESMKEENRLRWFGHVTGMAVNQVARIALENEKKIFPLGNNIIMGVTGTSGDTSQFAEYIGKNVQLYKMRNGYELTPSAAAHFTRHNLADYLRSQTPYQVNLLLAGFDKENGGELYFLDYLASFQKVPFAAHGYGGLISYSILDRYANKDMTQEEGYNVLKLCIAEIQRRLIVNLPNFSVQVVDRNGNRELKSITKEDIVEHLAKK</sequence>
<evidence type="ECO:0000256" key="8">
    <source>
        <dbReference type="ARBA" id="ARBA00022723"/>
    </source>
</evidence>
<keyword evidence="8" id="KW-0479">Metal-binding</keyword>
<feature type="transmembrane region" description="Helical" evidence="17">
    <location>
        <begin position="191"/>
        <end position="210"/>
    </location>
</feature>
<dbReference type="SUPFAM" id="SSF81660">
    <property type="entry name" value="Metal cation-transporting ATPase, ATP-binding domain N"/>
    <property type="match status" value="1"/>
</dbReference>
<comment type="subcellular location">
    <subcellularLocation>
        <location evidence="2">Endoplasmic reticulum membrane</location>
        <topology evidence="2">Multi-pass membrane protein</topology>
    </subcellularLocation>
    <subcellularLocation>
        <location evidence="1">Nucleus</location>
    </subcellularLocation>
</comment>
<evidence type="ECO:0008006" key="22">
    <source>
        <dbReference type="Google" id="ProtNLM"/>
    </source>
</evidence>
<reference evidence="20" key="1">
    <citation type="submission" date="2022-01" db="EMBL/GenBank/DDBJ databases">
        <authorList>
            <person name="King R."/>
        </authorList>
    </citation>
    <scope>NUCLEOTIDE SEQUENCE</scope>
</reference>
<evidence type="ECO:0000256" key="14">
    <source>
        <dbReference type="ARBA" id="ARBA00022967"/>
    </source>
</evidence>
<dbReference type="Proteomes" id="UP001152798">
    <property type="component" value="Chromosome 1"/>
</dbReference>
<proteinExistence type="inferred from homology"/>
<evidence type="ECO:0000256" key="13">
    <source>
        <dbReference type="ARBA" id="ARBA00022942"/>
    </source>
</evidence>
<evidence type="ECO:0000256" key="3">
    <source>
        <dbReference type="ARBA" id="ARBA00006000"/>
    </source>
</evidence>
<dbReference type="GO" id="GO:0015662">
    <property type="term" value="F:P-type ion transporter activity"/>
    <property type="evidence" value="ECO:0007669"/>
    <property type="project" value="TreeGrafter"/>
</dbReference>
<dbReference type="SUPFAM" id="SSF81653">
    <property type="entry name" value="Calcium ATPase, transduction domain A"/>
    <property type="match status" value="1"/>
</dbReference>
<keyword evidence="12" id="KW-0460">Magnesium</keyword>
<keyword evidence="7 17" id="KW-0812">Transmembrane</keyword>
<dbReference type="GO" id="GO:0005789">
    <property type="term" value="C:endoplasmic reticulum membrane"/>
    <property type="evidence" value="ECO:0007669"/>
    <property type="project" value="UniProtKB-SubCell"/>
</dbReference>
<dbReference type="PANTHER" id="PTHR45630:SF7">
    <property type="entry name" value="ENDOPLASMIC RETICULUM TRANSMEMBRANE HELIX TRANSLOCASE"/>
    <property type="match status" value="1"/>
</dbReference>
<keyword evidence="9" id="KW-0547">Nucleotide-binding</keyword>
<feature type="domain" description="P5A-ATPase transmembrane helical hairpin" evidence="19">
    <location>
        <begin position="19"/>
        <end position="88"/>
    </location>
</feature>
<dbReference type="GO" id="GO:0019829">
    <property type="term" value="F:ATPase-coupled monoatomic cation transmembrane transporter activity"/>
    <property type="evidence" value="ECO:0007669"/>
    <property type="project" value="TreeGrafter"/>
</dbReference>
<keyword evidence="5" id="KW-0963">Cytoplasm</keyword>
<dbReference type="GO" id="GO:0046872">
    <property type="term" value="F:metal ion binding"/>
    <property type="evidence" value="ECO:0007669"/>
    <property type="project" value="UniProtKB-KW"/>
</dbReference>
<keyword evidence="6" id="KW-0597">Phosphoprotein</keyword>
<evidence type="ECO:0000256" key="11">
    <source>
        <dbReference type="ARBA" id="ARBA00022840"/>
    </source>
</evidence>
<name>A0A9P0H1E2_NEZVI</name>
<keyword evidence="13" id="KW-0647">Proteasome</keyword>
<evidence type="ECO:0000259" key="18">
    <source>
        <dbReference type="Pfam" id="PF00122"/>
    </source>
</evidence>
<feature type="transmembrane region" description="Helical" evidence="17">
    <location>
        <begin position="942"/>
        <end position="963"/>
    </location>
</feature>